<dbReference type="InParanoid" id="F4S3T8"/>
<reference evidence="2" key="1">
    <citation type="journal article" date="2011" name="Proc. Natl. Acad. Sci. U.S.A.">
        <title>Obligate biotrophy features unraveled by the genomic analysis of rust fungi.</title>
        <authorList>
            <person name="Duplessis S."/>
            <person name="Cuomo C.A."/>
            <person name="Lin Y.-C."/>
            <person name="Aerts A."/>
            <person name="Tisserant E."/>
            <person name="Veneault-Fourrey C."/>
            <person name="Joly D.L."/>
            <person name="Hacquard S."/>
            <person name="Amselem J."/>
            <person name="Cantarel B.L."/>
            <person name="Chiu R."/>
            <person name="Coutinho P.M."/>
            <person name="Feau N."/>
            <person name="Field M."/>
            <person name="Frey P."/>
            <person name="Gelhaye E."/>
            <person name="Goldberg J."/>
            <person name="Grabherr M.G."/>
            <person name="Kodira C.D."/>
            <person name="Kohler A."/>
            <person name="Kuees U."/>
            <person name="Lindquist E.A."/>
            <person name="Lucas S.M."/>
            <person name="Mago R."/>
            <person name="Mauceli E."/>
            <person name="Morin E."/>
            <person name="Murat C."/>
            <person name="Pangilinan J.L."/>
            <person name="Park R."/>
            <person name="Pearson M."/>
            <person name="Quesneville H."/>
            <person name="Rouhier N."/>
            <person name="Sakthikumar S."/>
            <person name="Salamov A.A."/>
            <person name="Schmutz J."/>
            <person name="Selles B."/>
            <person name="Shapiro H."/>
            <person name="Tanguay P."/>
            <person name="Tuskan G.A."/>
            <person name="Henrissat B."/>
            <person name="Van de Peer Y."/>
            <person name="Rouze P."/>
            <person name="Ellis J.G."/>
            <person name="Dodds P.N."/>
            <person name="Schein J.E."/>
            <person name="Zhong S."/>
            <person name="Hamelin R.C."/>
            <person name="Grigoriev I.V."/>
            <person name="Szabo L.J."/>
            <person name="Martin F."/>
        </authorList>
    </citation>
    <scope>NUCLEOTIDE SEQUENCE [LARGE SCALE GENOMIC DNA]</scope>
    <source>
        <strain evidence="2">98AG31 / pathotype 3-4-7</strain>
    </source>
</reference>
<dbReference type="GeneID" id="18930858"/>
<dbReference type="RefSeq" id="XP_007416011.1">
    <property type="nucleotide sequence ID" value="XM_007415949.1"/>
</dbReference>
<organism evidence="2">
    <name type="scientific">Melampsora larici-populina (strain 98AG31 / pathotype 3-4-7)</name>
    <name type="common">Poplar leaf rust fungus</name>
    <dbReference type="NCBI Taxonomy" id="747676"/>
    <lineage>
        <taxon>Eukaryota</taxon>
        <taxon>Fungi</taxon>
        <taxon>Dikarya</taxon>
        <taxon>Basidiomycota</taxon>
        <taxon>Pucciniomycotina</taxon>
        <taxon>Pucciniomycetes</taxon>
        <taxon>Pucciniales</taxon>
        <taxon>Melampsoraceae</taxon>
        <taxon>Melampsora</taxon>
    </lineage>
</organism>
<name>F4S3T8_MELLP</name>
<dbReference type="VEuPathDB" id="FungiDB:MELLADRAFT_67618"/>
<sequence>MRRLQRIYPLHAHLCVGVGFDHTVIPFEKGRLLVVYNTANCSNWIEPSASAWEQDVTPLLYTDYYKTPTPGRILLFWLRWPVVYNVDMYLHSHPRILGSNFPKNSRFQCARNSKMASHPPQLSFCILCHRVSSGLDIEDDRTLISLVFILYKAHPLMGIPSHLIYTQIFNTLRHVTDGLLVASKVPDGNQLSILHLVNILYPLLNIPDRTDELAHEVRKSALFLEATNVSLIIVGRSQDFCFEHLNLMSKIASVLCLFLTNKLVS</sequence>
<dbReference type="EMBL" id="GL883144">
    <property type="protein sequence ID" value="EGG00740.1"/>
    <property type="molecule type" value="Genomic_DNA"/>
</dbReference>
<dbReference type="HOGENOM" id="CLU_1050015_0_0_1"/>
<gene>
    <name evidence="1" type="ORF">MELLADRAFT_67618</name>
</gene>
<dbReference type="KEGG" id="mlr:MELLADRAFT_67618"/>
<keyword evidence="2" id="KW-1185">Reference proteome</keyword>
<evidence type="ECO:0000313" key="2">
    <source>
        <dbReference type="Proteomes" id="UP000001072"/>
    </source>
</evidence>
<protein>
    <submittedName>
        <fullName evidence="1">Uncharacterized protein</fullName>
    </submittedName>
</protein>
<evidence type="ECO:0000313" key="1">
    <source>
        <dbReference type="EMBL" id="EGG00740.1"/>
    </source>
</evidence>
<proteinExistence type="predicted"/>
<dbReference type="AlphaFoldDB" id="F4S3T8"/>
<dbReference type="Proteomes" id="UP000001072">
    <property type="component" value="Unassembled WGS sequence"/>
</dbReference>
<accession>F4S3T8</accession>